<dbReference type="InterPro" id="IPR017972">
    <property type="entry name" value="Cyt_P450_CS"/>
</dbReference>
<sequence>MAAFLWYFGIPIAFLVRVLYLSLSRNLATSRAAGRYGCKDPPNLPSRDPLFNFDIVRHSLRMAAKDRRIRSIYEQLHSYDFTFQSWPFGKRVISTTDPKNIQFVFATEAAKFGIGPQREHAQGPLTGLGIVTSDDPIWSRMRPLIRPTFTRTQIADRESFDVHVSRFMELLPSDGSEVNLRPLFERLILDSSSEFIFGESFGSLLLDCKVDSKKFIESFNNGQKGVGKRVLFGKMSFLIRDAKFWESCSLVQEYTRRLVENALARRRKAQEPGENEDDLPNRKYVLVYELAKETDDRDVLRSQLLNIFFAGRDTPATALTNMFFALARHSRVWSKIREEVKDLRPEDLTFEKLKSLRYVQHVINEALRLHPPVANNSRVCLQTTMLPTGGGPDRKSPILVFPGDTISMSFYTLHRRADIFLDPEEFRPERWQTLRTTWEFLPFGGGPRHCPAQQLALFWIGYVLVRMALRFRELRNMDPVENFVEDLKLNMESKNGARVGLVFDERRS</sequence>
<keyword evidence="9" id="KW-0812">Transmembrane</keyword>
<accession>A0A6A6IU24</accession>
<keyword evidence="3 7" id="KW-0479">Metal-binding</keyword>
<evidence type="ECO:0000256" key="8">
    <source>
        <dbReference type="RuleBase" id="RU000461"/>
    </source>
</evidence>
<gene>
    <name evidence="10" type="ORF">BU26DRAFT_515937</name>
</gene>
<evidence type="ECO:0000256" key="1">
    <source>
        <dbReference type="ARBA" id="ARBA00001971"/>
    </source>
</evidence>
<dbReference type="PANTHER" id="PTHR24287">
    <property type="entry name" value="P450, PUTATIVE (EUROFUNG)-RELATED"/>
    <property type="match status" value="1"/>
</dbReference>
<protein>
    <submittedName>
        <fullName evidence="10">Cytochrome P450</fullName>
    </submittedName>
</protein>
<name>A0A6A6IU24_9PLEO</name>
<keyword evidence="4 8" id="KW-0560">Oxidoreductase</keyword>
<dbReference type="GO" id="GO:0020037">
    <property type="term" value="F:heme binding"/>
    <property type="evidence" value="ECO:0007669"/>
    <property type="project" value="InterPro"/>
</dbReference>
<dbReference type="EMBL" id="ML987191">
    <property type="protein sequence ID" value="KAF2253617.1"/>
    <property type="molecule type" value="Genomic_DNA"/>
</dbReference>
<keyword evidence="7 8" id="KW-0349">Heme</keyword>
<dbReference type="Pfam" id="PF00067">
    <property type="entry name" value="p450"/>
    <property type="match status" value="1"/>
</dbReference>
<reference evidence="10" key="1">
    <citation type="journal article" date="2020" name="Stud. Mycol.">
        <title>101 Dothideomycetes genomes: a test case for predicting lifestyles and emergence of pathogens.</title>
        <authorList>
            <person name="Haridas S."/>
            <person name="Albert R."/>
            <person name="Binder M."/>
            <person name="Bloem J."/>
            <person name="Labutti K."/>
            <person name="Salamov A."/>
            <person name="Andreopoulos B."/>
            <person name="Baker S."/>
            <person name="Barry K."/>
            <person name="Bills G."/>
            <person name="Bluhm B."/>
            <person name="Cannon C."/>
            <person name="Castanera R."/>
            <person name="Culley D."/>
            <person name="Daum C."/>
            <person name="Ezra D."/>
            <person name="Gonzalez J."/>
            <person name="Henrissat B."/>
            <person name="Kuo A."/>
            <person name="Liang C."/>
            <person name="Lipzen A."/>
            <person name="Lutzoni F."/>
            <person name="Magnuson J."/>
            <person name="Mondo S."/>
            <person name="Nolan M."/>
            <person name="Ohm R."/>
            <person name="Pangilinan J."/>
            <person name="Park H.-J."/>
            <person name="Ramirez L."/>
            <person name="Alfaro M."/>
            <person name="Sun H."/>
            <person name="Tritt A."/>
            <person name="Yoshinaga Y."/>
            <person name="Zwiers L.-H."/>
            <person name="Turgeon B."/>
            <person name="Goodwin S."/>
            <person name="Spatafora J."/>
            <person name="Crous P."/>
            <person name="Grigoriev I."/>
        </authorList>
    </citation>
    <scope>NUCLEOTIDE SEQUENCE</scope>
    <source>
        <strain evidence="10">CBS 122368</strain>
    </source>
</reference>
<dbReference type="SUPFAM" id="SSF48264">
    <property type="entry name" value="Cytochrome P450"/>
    <property type="match status" value="1"/>
</dbReference>
<evidence type="ECO:0000256" key="4">
    <source>
        <dbReference type="ARBA" id="ARBA00023002"/>
    </source>
</evidence>
<comment type="cofactor">
    <cofactor evidence="1 7">
        <name>heme</name>
        <dbReference type="ChEBI" id="CHEBI:30413"/>
    </cofactor>
</comment>
<dbReference type="GeneID" id="54581539"/>
<dbReference type="InterPro" id="IPR002401">
    <property type="entry name" value="Cyt_P450_E_grp-I"/>
</dbReference>
<dbReference type="CDD" id="cd11063">
    <property type="entry name" value="CYP52"/>
    <property type="match status" value="1"/>
</dbReference>
<dbReference type="Gene3D" id="1.10.630.10">
    <property type="entry name" value="Cytochrome P450"/>
    <property type="match status" value="1"/>
</dbReference>
<keyword evidence="9" id="KW-1133">Transmembrane helix</keyword>
<dbReference type="GO" id="GO:0004497">
    <property type="term" value="F:monooxygenase activity"/>
    <property type="evidence" value="ECO:0007669"/>
    <property type="project" value="UniProtKB-KW"/>
</dbReference>
<evidence type="ECO:0000313" key="11">
    <source>
        <dbReference type="Proteomes" id="UP000800094"/>
    </source>
</evidence>
<comment type="similarity">
    <text evidence="2 8">Belongs to the cytochrome P450 family.</text>
</comment>
<evidence type="ECO:0000256" key="5">
    <source>
        <dbReference type="ARBA" id="ARBA00023004"/>
    </source>
</evidence>
<dbReference type="InterPro" id="IPR001128">
    <property type="entry name" value="Cyt_P450"/>
</dbReference>
<dbReference type="InterPro" id="IPR036396">
    <property type="entry name" value="Cyt_P450_sf"/>
</dbReference>
<keyword evidence="5 7" id="KW-0408">Iron</keyword>
<evidence type="ECO:0000256" key="2">
    <source>
        <dbReference type="ARBA" id="ARBA00010617"/>
    </source>
</evidence>
<dbReference type="PROSITE" id="PS00086">
    <property type="entry name" value="CYTOCHROME_P450"/>
    <property type="match status" value="1"/>
</dbReference>
<keyword evidence="6 8" id="KW-0503">Monooxygenase</keyword>
<dbReference type="PANTHER" id="PTHR24287:SF17">
    <property type="entry name" value="P450, PUTATIVE (EUROFUNG)-RELATED"/>
    <property type="match status" value="1"/>
</dbReference>
<dbReference type="RefSeq" id="XP_033688621.1">
    <property type="nucleotide sequence ID" value="XM_033828209.1"/>
</dbReference>
<proteinExistence type="inferred from homology"/>
<feature type="binding site" description="axial binding residue" evidence="7">
    <location>
        <position position="450"/>
    </location>
    <ligand>
        <name>heme</name>
        <dbReference type="ChEBI" id="CHEBI:30413"/>
    </ligand>
    <ligandPart>
        <name>Fe</name>
        <dbReference type="ChEBI" id="CHEBI:18248"/>
    </ligandPart>
</feature>
<keyword evidence="9" id="KW-0472">Membrane</keyword>
<evidence type="ECO:0000256" key="9">
    <source>
        <dbReference type="SAM" id="Phobius"/>
    </source>
</evidence>
<dbReference type="OrthoDB" id="1470350at2759"/>
<dbReference type="GO" id="GO:0016705">
    <property type="term" value="F:oxidoreductase activity, acting on paired donors, with incorporation or reduction of molecular oxygen"/>
    <property type="evidence" value="ECO:0007669"/>
    <property type="project" value="InterPro"/>
</dbReference>
<evidence type="ECO:0000256" key="7">
    <source>
        <dbReference type="PIRSR" id="PIRSR602401-1"/>
    </source>
</evidence>
<feature type="transmembrane region" description="Helical" evidence="9">
    <location>
        <begin position="6"/>
        <end position="23"/>
    </location>
</feature>
<evidence type="ECO:0000313" key="10">
    <source>
        <dbReference type="EMBL" id="KAF2253617.1"/>
    </source>
</evidence>
<dbReference type="AlphaFoldDB" id="A0A6A6IU24"/>
<dbReference type="GO" id="GO:0005506">
    <property type="term" value="F:iron ion binding"/>
    <property type="evidence" value="ECO:0007669"/>
    <property type="project" value="InterPro"/>
</dbReference>
<keyword evidence="11" id="KW-1185">Reference proteome</keyword>
<dbReference type="Proteomes" id="UP000800094">
    <property type="component" value="Unassembled WGS sequence"/>
</dbReference>
<dbReference type="InterPro" id="IPR047146">
    <property type="entry name" value="Cyt_P450_E_CYP52_fungi"/>
</dbReference>
<evidence type="ECO:0000256" key="3">
    <source>
        <dbReference type="ARBA" id="ARBA00022723"/>
    </source>
</evidence>
<evidence type="ECO:0000256" key="6">
    <source>
        <dbReference type="ARBA" id="ARBA00023033"/>
    </source>
</evidence>
<dbReference type="PRINTS" id="PR00385">
    <property type="entry name" value="P450"/>
</dbReference>
<dbReference type="PRINTS" id="PR00463">
    <property type="entry name" value="EP450I"/>
</dbReference>
<organism evidence="10 11">
    <name type="scientific">Trematosphaeria pertusa</name>
    <dbReference type="NCBI Taxonomy" id="390896"/>
    <lineage>
        <taxon>Eukaryota</taxon>
        <taxon>Fungi</taxon>
        <taxon>Dikarya</taxon>
        <taxon>Ascomycota</taxon>
        <taxon>Pezizomycotina</taxon>
        <taxon>Dothideomycetes</taxon>
        <taxon>Pleosporomycetidae</taxon>
        <taxon>Pleosporales</taxon>
        <taxon>Massarineae</taxon>
        <taxon>Trematosphaeriaceae</taxon>
        <taxon>Trematosphaeria</taxon>
    </lineage>
</organism>